<dbReference type="Gene3D" id="1.10.3720.10">
    <property type="entry name" value="MetI-like"/>
    <property type="match status" value="1"/>
</dbReference>
<feature type="transmembrane region" description="Helical" evidence="8">
    <location>
        <begin position="203"/>
        <end position="224"/>
    </location>
</feature>
<name>A0A841KZF1_9FIRM</name>
<keyword evidence="5 8" id="KW-0812">Transmembrane</keyword>
<dbReference type="InterPro" id="IPR035906">
    <property type="entry name" value="MetI-like_sf"/>
</dbReference>
<evidence type="ECO:0000313" key="10">
    <source>
        <dbReference type="EMBL" id="MBB6215519.1"/>
    </source>
</evidence>
<protein>
    <submittedName>
        <fullName evidence="10">Putative spermidine/putrescine transport system permease protein</fullName>
    </submittedName>
</protein>
<dbReference type="PANTHER" id="PTHR42929">
    <property type="entry name" value="INNER MEMBRANE ABC TRANSPORTER PERMEASE PROTEIN YDCU-RELATED-RELATED"/>
    <property type="match status" value="1"/>
</dbReference>
<gene>
    <name evidence="10" type="ORF">HNQ80_001608</name>
</gene>
<evidence type="ECO:0000256" key="5">
    <source>
        <dbReference type="ARBA" id="ARBA00022692"/>
    </source>
</evidence>
<dbReference type="PROSITE" id="PS50928">
    <property type="entry name" value="ABC_TM1"/>
    <property type="match status" value="1"/>
</dbReference>
<dbReference type="GO" id="GO:0055085">
    <property type="term" value="P:transmembrane transport"/>
    <property type="evidence" value="ECO:0007669"/>
    <property type="project" value="InterPro"/>
</dbReference>
<evidence type="ECO:0000256" key="8">
    <source>
        <dbReference type="SAM" id="Phobius"/>
    </source>
</evidence>
<dbReference type="AlphaFoldDB" id="A0A841KZF1"/>
<dbReference type="CDD" id="cd06261">
    <property type="entry name" value="TM_PBP2"/>
    <property type="match status" value="1"/>
</dbReference>
<keyword evidence="4" id="KW-1003">Cell membrane</keyword>
<comment type="similarity">
    <text evidence="2">Belongs to the binding-protein-dependent transport system permease family. CysTW subfamily.</text>
</comment>
<comment type="subcellular location">
    <subcellularLocation>
        <location evidence="1">Cell membrane</location>
        <topology evidence="1">Multi-pass membrane protein</topology>
    </subcellularLocation>
</comment>
<organism evidence="10 11">
    <name type="scientific">Anaerosolibacter carboniphilus</name>
    <dbReference type="NCBI Taxonomy" id="1417629"/>
    <lineage>
        <taxon>Bacteria</taxon>
        <taxon>Bacillati</taxon>
        <taxon>Bacillota</taxon>
        <taxon>Clostridia</taxon>
        <taxon>Peptostreptococcales</taxon>
        <taxon>Thermotaleaceae</taxon>
        <taxon>Anaerosolibacter</taxon>
    </lineage>
</organism>
<dbReference type="PANTHER" id="PTHR42929:SF6">
    <property type="entry name" value="IRON(III)-TRANSPORT SYSTEM PERMEASE PROTEIN SFUB"/>
    <property type="match status" value="1"/>
</dbReference>
<keyword evidence="6 8" id="KW-1133">Transmembrane helix</keyword>
<evidence type="ECO:0000256" key="2">
    <source>
        <dbReference type="ARBA" id="ARBA00007069"/>
    </source>
</evidence>
<dbReference type="EMBL" id="JACHEN010000008">
    <property type="protein sequence ID" value="MBB6215519.1"/>
    <property type="molecule type" value="Genomic_DNA"/>
</dbReference>
<reference evidence="10 11" key="1">
    <citation type="submission" date="2020-08" db="EMBL/GenBank/DDBJ databases">
        <title>Genomic Encyclopedia of Type Strains, Phase IV (KMG-IV): sequencing the most valuable type-strain genomes for metagenomic binning, comparative biology and taxonomic classification.</title>
        <authorList>
            <person name="Goeker M."/>
        </authorList>
    </citation>
    <scope>NUCLEOTIDE SEQUENCE [LARGE SCALE GENOMIC DNA]</scope>
    <source>
        <strain evidence="10 11">DSM 103526</strain>
    </source>
</reference>
<evidence type="ECO:0000256" key="7">
    <source>
        <dbReference type="ARBA" id="ARBA00023136"/>
    </source>
</evidence>
<evidence type="ECO:0000256" key="1">
    <source>
        <dbReference type="ARBA" id="ARBA00004651"/>
    </source>
</evidence>
<accession>A0A841KZF1</accession>
<feature type="transmembrane region" description="Helical" evidence="8">
    <location>
        <begin position="261"/>
        <end position="286"/>
    </location>
</feature>
<keyword evidence="7 8" id="KW-0472">Membrane</keyword>
<evidence type="ECO:0000313" key="11">
    <source>
        <dbReference type="Proteomes" id="UP000579281"/>
    </source>
</evidence>
<comment type="caution">
    <text evidence="10">The sequence shown here is derived from an EMBL/GenBank/DDBJ whole genome shotgun (WGS) entry which is preliminary data.</text>
</comment>
<feature type="transmembrane region" description="Helical" evidence="8">
    <location>
        <begin position="7"/>
        <end position="31"/>
    </location>
</feature>
<evidence type="ECO:0000256" key="3">
    <source>
        <dbReference type="ARBA" id="ARBA00022448"/>
    </source>
</evidence>
<evidence type="ECO:0000259" key="9">
    <source>
        <dbReference type="PROSITE" id="PS50928"/>
    </source>
</evidence>
<dbReference type="GO" id="GO:0005886">
    <property type="term" value="C:plasma membrane"/>
    <property type="evidence" value="ECO:0007669"/>
    <property type="project" value="UniProtKB-SubCell"/>
</dbReference>
<feature type="transmembrane region" description="Helical" evidence="8">
    <location>
        <begin position="110"/>
        <end position="135"/>
    </location>
</feature>
<sequence length="291" mass="32110">MAPKKSIPYLLILPIVLLYGIFIGGGLIGIVQESLGHIPVIGLEGFTMKYYRLIISQKYFIKSFLYSIYIASAAAVIATVLGVMIAYAFVMCQSKSIQRIVKKALQFGLILPYLYGIFLAMILLNQTGFFARLLYNTGVIRESASFPELIFDRKAIGIIWVFVFKGTPFIALFVMNVMARIGNTYGDVARSLGSGSLTILRKIYLPLSSNSIIWTSSIIFAYALGSFEVNYLLSSISPVPISAKLYSLFIHPDLTVIPQTMALSVMLFVIGVSLVGVYSFLLRFVLKGRAG</sequence>
<dbReference type="SUPFAM" id="SSF161098">
    <property type="entry name" value="MetI-like"/>
    <property type="match status" value="1"/>
</dbReference>
<feature type="transmembrane region" description="Helical" evidence="8">
    <location>
        <begin position="66"/>
        <end position="90"/>
    </location>
</feature>
<dbReference type="RefSeq" id="WP_184309884.1">
    <property type="nucleotide sequence ID" value="NZ_JACHEN010000008.1"/>
</dbReference>
<dbReference type="InterPro" id="IPR000515">
    <property type="entry name" value="MetI-like"/>
</dbReference>
<feature type="domain" description="ABC transmembrane type-1" evidence="9">
    <location>
        <begin position="64"/>
        <end position="278"/>
    </location>
</feature>
<keyword evidence="11" id="KW-1185">Reference proteome</keyword>
<evidence type="ECO:0000256" key="4">
    <source>
        <dbReference type="ARBA" id="ARBA00022475"/>
    </source>
</evidence>
<keyword evidence="3" id="KW-0813">Transport</keyword>
<evidence type="ECO:0000256" key="6">
    <source>
        <dbReference type="ARBA" id="ARBA00022989"/>
    </source>
</evidence>
<proteinExistence type="inferred from homology"/>
<dbReference type="Proteomes" id="UP000579281">
    <property type="component" value="Unassembled WGS sequence"/>
</dbReference>
<feature type="transmembrane region" description="Helical" evidence="8">
    <location>
        <begin position="155"/>
        <end position="182"/>
    </location>
</feature>